<dbReference type="EMBL" id="AWWV01014570">
    <property type="protein sequence ID" value="OMO55767.1"/>
    <property type="molecule type" value="Genomic_DNA"/>
</dbReference>
<feature type="region of interest" description="Disordered" evidence="1">
    <location>
        <begin position="1"/>
        <end position="23"/>
    </location>
</feature>
<gene>
    <name evidence="2" type="ORF">CCACVL1_27034</name>
</gene>
<accession>A0A1R3GCH2</accession>
<evidence type="ECO:0000313" key="3">
    <source>
        <dbReference type="Proteomes" id="UP000188268"/>
    </source>
</evidence>
<dbReference type="Gramene" id="OMO55767">
    <property type="protein sequence ID" value="OMO55767"/>
    <property type="gene ID" value="CCACVL1_27034"/>
</dbReference>
<feature type="compositionally biased region" description="Polar residues" evidence="1">
    <location>
        <begin position="12"/>
        <end position="23"/>
    </location>
</feature>
<organism evidence="2 3">
    <name type="scientific">Corchorus capsularis</name>
    <name type="common">Jute</name>
    <dbReference type="NCBI Taxonomy" id="210143"/>
    <lineage>
        <taxon>Eukaryota</taxon>
        <taxon>Viridiplantae</taxon>
        <taxon>Streptophyta</taxon>
        <taxon>Embryophyta</taxon>
        <taxon>Tracheophyta</taxon>
        <taxon>Spermatophyta</taxon>
        <taxon>Magnoliopsida</taxon>
        <taxon>eudicotyledons</taxon>
        <taxon>Gunneridae</taxon>
        <taxon>Pentapetalae</taxon>
        <taxon>rosids</taxon>
        <taxon>malvids</taxon>
        <taxon>Malvales</taxon>
        <taxon>Malvaceae</taxon>
        <taxon>Grewioideae</taxon>
        <taxon>Apeibeae</taxon>
        <taxon>Corchorus</taxon>
    </lineage>
</organism>
<reference evidence="2 3" key="1">
    <citation type="submission" date="2013-09" db="EMBL/GenBank/DDBJ databases">
        <title>Corchorus capsularis genome sequencing.</title>
        <authorList>
            <person name="Alam M."/>
            <person name="Haque M.S."/>
            <person name="Islam M.S."/>
            <person name="Emdad E.M."/>
            <person name="Islam M.M."/>
            <person name="Ahmed B."/>
            <person name="Halim A."/>
            <person name="Hossen Q.M.M."/>
            <person name="Hossain M.Z."/>
            <person name="Ahmed R."/>
            <person name="Khan M.M."/>
            <person name="Islam R."/>
            <person name="Rashid M.M."/>
            <person name="Khan S.A."/>
            <person name="Rahman M.S."/>
            <person name="Alam M."/>
        </authorList>
    </citation>
    <scope>NUCLEOTIDE SEQUENCE [LARGE SCALE GENOMIC DNA]</scope>
    <source>
        <strain evidence="3">cv. CVL-1</strain>
        <tissue evidence="2">Whole seedling</tissue>
    </source>
</reference>
<evidence type="ECO:0000256" key="1">
    <source>
        <dbReference type="SAM" id="MobiDB-lite"/>
    </source>
</evidence>
<sequence>MADSIQAKQIKESCNGSYRQTDS</sequence>
<evidence type="ECO:0000313" key="2">
    <source>
        <dbReference type="EMBL" id="OMO55767.1"/>
    </source>
</evidence>
<protein>
    <submittedName>
        <fullName evidence="2">Uncharacterized protein</fullName>
    </submittedName>
</protein>
<keyword evidence="3" id="KW-1185">Reference proteome</keyword>
<comment type="caution">
    <text evidence="2">The sequence shown here is derived from an EMBL/GenBank/DDBJ whole genome shotgun (WGS) entry which is preliminary data.</text>
</comment>
<proteinExistence type="predicted"/>
<dbReference type="AlphaFoldDB" id="A0A1R3GCH2"/>
<name>A0A1R3GCH2_COCAP</name>
<dbReference type="Proteomes" id="UP000188268">
    <property type="component" value="Unassembled WGS sequence"/>
</dbReference>